<evidence type="ECO:0000313" key="1">
    <source>
        <dbReference type="EMBL" id="BAY84363.1"/>
    </source>
</evidence>
<organism evidence="1 2">
    <name type="scientific">Calothrix parasitica NIES-267</name>
    <dbReference type="NCBI Taxonomy" id="1973488"/>
    <lineage>
        <taxon>Bacteria</taxon>
        <taxon>Bacillati</taxon>
        <taxon>Cyanobacteriota</taxon>
        <taxon>Cyanophyceae</taxon>
        <taxon>Nostocales</taxon>
        <taxon>Calotrichaceae</taxon>
        <taxon>Calothrix</taxon>
    </lineage>
</organism>
<evidence type="ECO:0000313" key="2">
    <source>
        <dbReference type="Proteomes" id="UP000218418"/>
    </source>
</evidence>
<evidence type="ECO:0008006" key="3">
    <source>
        <dbReference type="Google" id="ProtNLM"/>
    </source>
</evidence>
<dbReference type="OrthoDB" id="517907at2"/>
<accession>A0A1Z4LSZ3</accession>
<dbReference type="AlphaFoldDB" id="A0A1Z4LSZ3"/>
<reference evidence="1 2" key="1">
    <citation type="submission" date="2017-06" db="EMBL/GenBank/DDBJ databases">
        <title>Genome sequencing of cyanobaciteial culture collection at National Institute for Environmental Studies (NIES).</title>
        <authorList>
            <person name="Hirose Y."/>
            <person name="Shimura Y."/>
            <person name="Fujisawa T."/>
            <person name="Nakamura Y."/>
            <person name="Kawachi M."/>
        </authorList>
    </citation>
    <scope>NUCLEOTIDE SEQUENCE [LARGE SCALE GENOMIC DNA]</scope>
    <source>
        <strain evidence="1 2">NIES-267</strain>
    </source>
</reference>
<dbReference type="Proteomes" id="UP000218418">
    <property type="component" value="Chromosome"/>
</dbReference>
<gene>
    <name evidence="1" type="ORF">NIES267_38590</name>
</gene>
<proteinExistence type="predicted"/>
<dbReference type="EMBL" id="AP018227">
    <property type="protein sequence ID" value="BAY84363.1"/>
    <property type="molecule type" value="Genomic_DNA"/>
</dbReference>
<protein>
    <recommendedName>
        <fullName evidence="3">Ribbon-helix-helix protein CopG domain-containing protein</fullName>
    </recommendedName>
</protein>
<name>A0A1Z4LSZ3_9CYAN</name>
<sequence>MKLDTQINFRTSSEIKEEIENIAKSRGLKPSQLLNEIVADFVKRQESQKSEKPELDKVYELLSLQGQRLELLEKHQQEMAKKSAA</sequence>
<keyword evidence="2" id="KW-1185">Reference proteome</keyword>